<feature type="transmembrane region" description="Helical" evidence="5">
    <location>
        <begin position="36"/>
        <end position="59"/>
    </location>
</feature>
<evidence type="ECO:0000256" key="5">
    <source>
        <dbReference type="SAM" id="Phobius"/>
    </source>
</evidence>
<name>A0AA41N228_SCICA</name>
<accession>A0AA41N228</accession>
<dbReference type="GO" id="GO:0005886">
    <property type="term" value="C:plasma membrane"/>
    <property type="evidence" value="ECO:0007669"/>
    <property type="project" value="TreeGrafter"/>
</dbReference>
<dbReference type="PANTHER" id="PTHR12489">
    <property type="entry name" value="LIPOMA HMGIC FUSION PARTNER-LIKE PROTEIN"/>
    <property type="match status" value="1"/>
</dbReference>
<organism evidence="6 7">
    <name type="scientific">Sciurus carolinensis</name>
    <name type="common">Eastern gray squirrel</name>
    <dbReference type="NCBI Taxonomy" id="30640"/>
    <lineage>
        <taxon>Eukaryota</taxon>
        <taxon>Metazoa</taxon>
        <taxon>Chordata</taxon>
        <taxon>Craniata</taxon>
        <taxon>Vertebrata</taxon>
        <taxon>Euteleostomi</taxon>
        <taxon>Mammalia</taxon>
        <taxon>Eutheria</taxon>
        <taxon>Euarchontoglires</taxon>
        <taxon>Glires</taxon>
        <taxon>Rodentia</taxon>
        <taxon>Sciuromorpha</taxon>
        <taxon>Sciuridae</taxon>
        <taxon>Sciurinae</taxon>
        <taxon>Sciurini</taxon>
        <taxon>Sciurus</taxon>
    </lineage>
</organism>
<proteinExistence type="predicted"/>
<evidence type="ECO:0000256" key="4">
    <source>
        <dbReference type="ARBA" id="ARBA00023136"/>
    </source>
</evidence>
<keyword evidence="2 5" id="KW-0812">Transmembrane</keyword>
<dbReference type="Pfam" id="PF10242">
    <property type="entry name" value="L_HMGIC_fpl"/>
    <property type="match status" value="1"/>
</dbReference>
<reference evidence="6" key="1">
    <citation type="submission" date="2020-03" db="EMBL/GenBank/DDBJ databases">
        <title>Studies in the Genomics of Life Span.</title>
        <authorList>
            <person name="Glass D."/>
        </authorList>
    </citation>
    <scope>NUCLEOTIDE SEQUENCE</scope>
    <source>
        <strain evidence="6">SUZIE</strain>
        <tissue evidence="6">Muscle</tissue>
    </source>
</reference>
<evidence type="ECO:0000256" key="3">
    <source>
        <dbReference type="ARBA" id="ARBA00022989"/>
    </source>
</evidence>
<comment type="subcellular location">
    <subcellularLocation>
        <location evidence="1">Membrane</location>
        <topology evidence="1">Multi-pass membrane protein</topology>
    </subcellularLocation>
</comment>
<evidence type="ECO:0000256" key="2">
    <source>
        <dbReference type="ARBA" id="ARBA00022692"/>
    </source>
</evidence>
<dbReference type="AlphaFoldDB" id="A0AA41N228"/>
<evidence type="ECO:0000313" key="6">
    <source>
        <dbReference type="EMBL" id="MBZ3882306.1"/>
    </source>
</evidence>
<protein>
    <submittedName>
        <fullName evidence="6">Lipoma HMGIC fusion partner-like 3 protein</fullName>
    </submittedName>
</protein>
<evidence type="ECO:0000256" key="1">
    <source>
        <dbReference type="ARBA" id="ARBA00004141"/>
    </source>
</evidence>
<sequence length="113" mass="12322">MPGATAAAAVAAMLLAQETAKVYHTNYVRNSQTIRVLWAIFTICFAMVNVVCFIQSYWIGDSVDTPQAGYFRLFHYCISNCFSRELSCRGSFTDFSTLPSGALKSPSSSSASP</sequence>
<dbReference type="PANTHER" id="PTHR12489:SF13">
    <property type="entry name" value="LHFPL TETRASPAN SUBFAMILY MEMBER 3 PROTEIN"/>
    <property type="match status" value="1"/>
</dbReference>
<keyword evidence="3 5" id="KW-1133">Transmembrane helix</keyword>
<dbReference type="GO" id="GO:0007605">
    <property type="term" value="P:sensory perception of sound"/>
    <property type="evidence" value="ECO:0007669"/>
    <property type="project" value="TreeGrafter"/>
</dbReference>
<keyword evidence="4 5" id="KW-0472">Membrane</keyword>
<dbReference type="InterPro" id="IPR019372">
    <property type="entry name" value="LHFPL"/>
</dbReference>
<keyword evidence="7" id="KW-1185">Reference proteome</keyword>
<gene>
    <name evidence="6" type="ORF">SUZIE_167275</name>
</gene>
<comment type="caution">
    <text evidence="6">The sequence shown here is derived from an EMBL/GenBank/DDBJ whole genome shotgun (WGS) entry which is preliminary data.</text>
</comment>
<dbReference type="Proteomes" id="UP001166674">
    <property type="component" value="Unassembled WGS sequence"/>
</dbReference>
<dbReference type="EMBL" id="JAATJV010381200">
    <property type="protein sequence ID" value="MBZ3882306.1"/>
    <property type="molecule type" value="Genomic_DNA"/>
</dbReference>
<evidence type="ECO:0000313" key="7">
    <source>
        <dbReference type="Proteomes" id="UP001166674"/>
    </source>
</evidence>